<feature type="transmembrane region" description="Helical" evidence="8">
    <location>
        <begin position="217"/>
        <end position="237"/>
    </location>
</feature>
<evidence type="ECO:0000256" key="8">
    <source>
        <dbReference type="SAM" id="Phobius"/>
    </source>
</evidence>
<dbReference type="Gene3D" id="1.20.1080.10">
    <property type="entry name" value="Glycerol uptake facilitator protein"/>
    <property type="match status" value="1"/>
</dbReference>
<dbReference type="EMBL" id="CH940648">
    <property type="protein sequence ID" value="EDW62005.2"/>
    <property type="molecule type" value="Genomic_DNA"/>
</dbReference>
<evidence type="ECO:0000256" key="3">
    <source>
        <dbReference type="ARBA" id="ARBA00022448"/>
    </source>
</evidence>
<dbReference type="AlphaFoldDB" id="B4LMB0"/>
<dbReference type="PANTHER" id="PTHR19139">
    <property type="entry name" value="AQUAPORIN TRANSPORTER"/>
    <property type="match status" value="1"/>
</dbReference>
<feature type="transmembrane region" description="Helical" evidence="8">
    <location>
        <begin position="53"/>
        <end position="74"/>
    </location>
</feature>
<dbReference type="SMR" id="B4LMB0"/>
<reference evidence="9 10" key="1">
    <citation type="journal article" date="2007" name="Nature">
        <title>Evolution of genes and genomes on the Drosophila phylogeny.</title>
        <authorList>
            <consortium name="Drosophila 12 Genomes Consortium"/>
            <person name="Clark A.G."/>
            <person name="Eisen M.B."/>
            <person name="Smith D.R."/>
            <person name="Bergman C.M."/>
            <person name="Oliver B."/>
            <person name="Markow T.A."/>
            <person name="Kaufman T.C."/>
            <person name="Kellis M."/>
            <person name="Gelbart W."/>
            <person name="Iyer V.N."/>
            <person name="Pollard D.A."/>
            <person name="Sackton T.B."/>
            <person name="Larracuente A.M."/>
            <person name="Singh N.D."/>
            <person name="Abad J.P."/>
            <person name="Abt D.N."/>
            <person name="Adryan B."/>
            <person name="Aguade M."/>
            <person name="Akashi H."/>
            <person name="Anderson W.W."/>
            <person name="Aquadro C.F."/>
            <person name="Ardell D.H."/>
            <person name="Arguello R."/>
            <person name="Artieri C.G."/>
            <person name="Barbash D.A."/>
            <person name="Barker D."/>
            <person name="Barsanti P."/>
            <person name="Batterham P."/>
            <person name="Batzoglou S."/>
            <person name="Begun D."/>
            <person name="Bhutkar A."/>
            <person name="Blanco E."/>
            <person name="Bosak S.A."/>
            <person name="Bradley R.K."/>
            <person name="Brand A.D."/>
            <person name="Brent M.R."/>
            <person name="Brooks A.N."/>
            <person name="Brown R.H."/>
            <person name="Butlin R.K."/>
            <person name="Caggese C."/>
            <person name="Calvi B.R."/>
            <person name="Bernardo de Carvalho A."/>
            <person name="Caspi A."/>
            <person name="Castrezana S."/>
            <person name="Celniker S.E."/>
            <person name="Chang J.L."/>
            <person name="Chapple C."/>
            <person name="Chatterji S."/>
            <person name="Chinwalla A."/>
            <person name="Civetta A."/>
            <person name="Clifton S.W."/>
            <person name="Comeron J.M."/>
            <person name="Costello J.C."/>
            <person name="Coyne J.A."/>
            <person name="Daub J."/>
            <person name="David R.G."/>
            <person name="Delcher A.L."/>
            <person name="Delehaunty K."/>
            <person name="Do C.B."/>
            <person name="Ebling H."/>
            <person name="Edwards K."/>
            <person name="Eickbush T."/>
            <person name="Evans J.D."/>
            <person name="Filipski A."/>
            <person name="Findeiss S."/>
            <person name="Freyhult E."/>
            <person name="Fulton L."/>
            <person name="Fulton R."/>
            <person name="Garcia A.C."/>
            <person name="Gardiner A."/>
            <person name="Garfield D.A."/>
            <person name="Garvin B.E."/>
            <person name="Gibson G."/>
            <person name="Gilbert D."/>
            <person name="Gnerre S."/>
            <person name="Godfrey J."/>
            <person name="Good R."/>
            <person name="Gotea V."/>
            <person name="Gravely B."/>
            <person name="Greenberg A.J."/>
            <person name="Griffiths-Jones S."/>
            <person name="Gross S."/>
            <person name="Guigo R."/>
            <person name="Gustafson E.A."/>
            <person name="Haerty W."/>
            <person name="Hahn M.W."/>
            <person name="Halligan D.L."/>
            <person name="Halpern A.L."/>
            <person name="Halter G.M."/>
            <person name="Han M.V."/>
            <person name="Heger A."/>
            <person name="Hillier L."/>
            <person name="Hinrichs A.S."/>
            <person name="Holmes I."/>
            <person name="Hoskins R.A."/>
            <person name="Hubisz M.J."/>
            <person name="Hultmark D."/>
            <person name="Huntley M.A."/>
            <person name="Jaffe D.B."/>
            <person name="Jagadeeshan S."/>
            <person name="Jeck W.R."/>
            <person name="Johnson J."/>
            <person name="Jones C.D."/>
            <person name="Jordan W.C."/>
            <person name="Karpen G.H."/>
            <person name="Kataoka E."/>
            <person name="Keightley P.D."/>
            <person name="Kheradpour P."/>
            <person name="Kirkness E.F."/>
            <person name="Koerich L.B."/>
            <person name="Kristiansen K."/>
            <person name="Kudrna D."/>
            <person name="Kulathinal R.J."/>
            <person name="Kumar S."/>
            <person name="Kwok R."/>
            <person name="Lander E."/>
            <person name="Langley C.H."/>
            <person name="Lapoint R."/>
            <person name="Lazzaro B.P."/>
            <person name="Lee S.J."/>
            <person name="Levesque L."/>
            <person name="Li R."/>
            <person name="Lin C.F."/>
            <person name="Lin M.F."/>
            <person name="Lindblad-Toh K."/>
            <person name="Llopart A."/>
            <person name="Long M."/>
            <person name="Low L."/>
            <person name="Lozovsky E."/>
            <person name="Lu J."/>
            <person name="Luo M."/>
            <person name="Machado C.A."/>
            <person name="Makalowski W."/>
            <person name="Marzo M."/>
            <person name="Matsuda M."/>
            <person name="Matzkin L."/>
            <person name="McAllister B."/>
            <person name="McBride C.S."/>
            <person name="McKernan B."/>
            <person name="McKernan K."/>
            <person name="Mendez-Lago M."/>
            <person name="Minx P."/>
            <person name="Mollenhauer M.U."/>
            <person name="Montooth K."/>
            <person name="Mount S.M."/>
            <person name="Mu X."/>
            <person name="Myers E."/>
            <person name="Negre B."/>
            <person name="Newfeld S."/>
            <person name="Nielsen R."/>
            <person name="Noor M.A."/>
            <person name="O'Grady P."/>
            <person name="Pachter L."/>
            <person name="Papaceit M."/>
            <person name="Parisi M.J."/>
            <person name="Parisi M."/>
            <person name="Parts L."/>
            <person name="Pedersen J.S."/>
            <person name="Pesole G."/>
            <person name="Phillippy A.M."/>
            <person name="Ponting C.P."/>
            <person name="Pop M."/>
            <person name="Porcelli D."/>
            <person name="Powell J.R."/>
            <person name="Prohaska S."/>
            <person name="Pruitt K."/>
            <person name="Puig M."/>
            <person name="Quesneville H."/>
            <person name="Ram K.R."/>
            <person name="Rand D."/>
            <person name="Rasmussen M.D."/>
            <person name="Reed L.K."/>
            <person name="Reenan R."/>
            <person name="Reily A."/>
            <person name="Remington K.A."/>
            <person name="Rieger T.T."/>
            <person name="Ritchie M.G."/>
            <person name="Robin C."/>
            <person name="Rogers Y.H."/>
            <person name="Rohde C."/>
            <person name="Rozas J."/>
            <person name="Rubenfield M.J."/>
            <person name="Ruiz A."/>
            <person name="Russo S."/>
            <person name="Salzberg S.L."/>
            <person name="Sanchez-Gracia A."/>
            <person name="Saranga D.J."/>
            <person name="Sato H."/>
            <person name="Schaeffer S.W."/>
            <person name="Schatz M.C."/>
            <person name="Schlenke T."/>
            <person name="Schwartz R."/>
            <person name="Segarra C."/>
            <person name="Singh R.S."/>
            <person name="Sirot L."/>
            <person name="Sirota M."/>
            <person name="Sisneros N.B."/>
            <person name="Smith C.D."/>
            <person name="Smith T.F."/>
            <person name="Spieth J."/>
            <person name="Stage D.E."/>
            <person name="Stark A."/>
            <person name="Stephan W."/>
            <person name="Strausberg R.L."/>
            <person name="Strempel S."/>
            <person name="Sturgill D."/>
            <person name="Sutton G."/>
            <person name="Sutton G.G."/>
            <person name="Tao W."/>
            <person name="Teichmann S."/>
            <person name="Tobari Y.N."/>
            <person name="Tomimura Y."/>
            <person name="Tsolas J.M."/>
            <person name="Valente V.L."/>
            <person name="Venter E."/>
            <person name="Venter J.C."/>
            <person name="Vicario S."/>
            <person name="Vieira F.G."/>
            <person name="Vilella A.J."/>
            <person name="Villasante A."/>
            <person name="Walenz B."/>
            <person name="Wang J."/>
            <person name="Wasserman M."/>
            <person name="Watts T."/>
            <person name="Wilson D."/>
            <person name="Wilson R.K."/>
            <person name="Wing R.A."/>
            <person name="Wolfner M.F."/>
            <person name="Wong A."/>
            <person name="Wong G.K."/>
            <person name="Wu C.I."/>
            <person name="Wu G."/>
            <person name="Yamamoto D."/>
            <person name="Yang H.P."/>
            <person name="Yang S.P."/>
            <person name="Yorke J.A."/>
            <person name="Yoshida K."/>
            <person name="Zdobnov E."/>
            <person name="Zhang P."/>
            <person name="Zhang Y."/>
            <person name="Zimin A.V."/>
            <person name="Baldwin J."/>
            <person name="Abdouelleil A."/>
            <person name="Abdulkadir J."/>
            <person name="Abebe A."/>
            <person name="Abera B."/>
            <person name="Abreu J."/>
            <person name="Acer S.C."/>
            <person name="Aftuck L."/>
            <person name="Alexander A."/>
            <person name="An P."/>
            <person name="Anderson E."/>
            <person name="Anderson S."/>
            <person name="Arachi H."/>
            <person name="Azer M."/>
            <person name="Bachantsang P."/>
            <person name="Barry A."/>
            <person name="Bayul T."/>
            <person name="Berlin A."/>
            <person name="Bessette D."/>
            <person name="Bloom T."/>
            <person name="Blye J."/>
            <person name="Boguslavskiy L."/>
            <person name="Bonnet C."/>
            <person name="Boukhgalter B."/>
            <person name="Bourzgui I."/>
            <person name="Brown A."/>
            <person name="Cahill P."/>
            <person name="Channer S."/>
            <person name="Cheshatsang Y."/>
            <person name="Chuda L."/>
            <person name="Citroen M."/>
            <person name="Collymore A."/>
            <person name="Cooke P."/>
            <person name="Costello M."/>
            <person name="D'Aco K."/>
            <person name="Daza R."/>
            <person name="De Haan G."/>
            <person name="DeGray S."/>
            <person name="DeMaso C."/>
            <person name="Dhargay N."/>
            <person name="Dooley K."/>
            <person name="Dooley E."/>
            <person name="Doricent M."/>
            <person name="Dorje P."/>
            <person name="Dorjee K."/>
            <person name="Dupes A."/>
            <person name="Elong R."/>
            <person name="Falk J."/>
            <person name="Farina A."/>
            <person name="Faro S."/>
            <person name="Ferguson D."/>
            <person name="Fisher S."/>
            <person name="Foley C.D."/>
            <person name="Franke A."/>
            <person name="Friedrich D."/>
            <person name="Gadbois L."/>
            <person name="Gearin G."/>
            <person name="Gearin C.R."/>
            <person name="Giannoukos G."/>
            <person name="Goode T."/>
            <person name="Graham J."/>
            <person name="Grandbois E."/>
            <person name="Grewal S."/>
            <person name="Gyaltsen K."/>
            <person name="Hafez N."/>
            <person name="Hagos B."/>
            <person name="Hall J."/>
            <person name="Henson C."/>
            <person name="Hollinger A."/>
            <person name="Honan T."/>
            <person name="Huard M.D."/>
            <person name="Hughes L."/>
            <person name="Hurhula B."/>
            <person name="Husby M.E."/>
            <person name="Kamat A."/>
            <person name="Kanga B."/>
            <person name="Kashin S."/>
            <person name="Khazanovich D."/>
            <person name="Kisner P."/>
            <person name="Lance K."/>
            <person name="Lara M."/>
            <person name="Lee W."/>
            <person name="Lennon N."/>
            <person name="Letendre F."/>
            <person name="LeVine R."/>
            <person name="Lipovsky A."/>
            <person name="Liu X."/>
            <person name="Liu J."/>
            <person name="Liu S."/>
            <person name="Lokyitsang T."/>
            <person name="Lokyitsang Y."/>
            <person name="Lubonja R."/>
            <person name="Lui A."/>
            <person name="MacDonald P."/>
            <person name="Magnisalis V."/>
            <person name="Maru K."/>
            <person name="Matthews C."/>
            <person name="McCusker W."/>
            <person name="McDonough S."/>
            <person name="Mehta T."/>
            <person name="Meldrim J."/>
            <person name="Meneus L."/>
            <person name="Mihai O."/>
            <person name="Mihalev A."/>
            <person name="Mihova T."/>
            <person name="Mittelman R."/>
            <person name="Mlenga V."/>
            <person name="Montmayeur A."/>
            <person name="Mulrain L."/>
            <person name="Navidi A."/>
            <person name="Naylor J."/>
            <person name="Negash T."/>
            <person name="Nguyen T."/>
            <person name="Nguyen N."/>
            <person name="Nicol R."/>
            <person name="Norbu C."/>
            <person name="Norbu N."/>
            <person name="Novod N."/>
            <person name="O'Neill B."/>
            <person name="Osman S."/>
            <person name="Markiewicz E."/>
            <person name="Oyono O.L."/>
            <person name="Patti C."/>
            <person name="Phunkhang P."/>
            <person name="Pierre F."/>
            <person name="Priest M."/>
            <person name="Raghuraman S."/>
            <person name="Rege F."/>
            <person name="Reyes R."/>
            <person name="Rise C."/>
            <person name="Rogov P."/>
            <person name="Ross K."/>
            <person name="Ryan E."/>
            <person name="Settipalli S."/>
            <person name="Shea T."/>
            <person name="Sherpa N."/>
            <person name="Shi L."/>
            <person name="Shih D."/>
            <person name="Sparrow T."/>
            <person name="Spaulding J."/>
            <person name="Stalker J."/>
            <person name="Stange-Thomann N."/>
            <person name="Stavropoulos S."/>
            <person name="Stone C."/>
            <person name="Strader C."/>
            <person name="Tesfaye S."/>
            <person name="Thomson T."/>
            <person name="Thoulutsang Y."/>
            <person name="Thoulutsang D."/>
            <person name="Topham K."/>
            <person name="Topping I."/>
            <person name="Tsamla T."/>
            <person name="Vassiliev H."/>
            <person name="Vo A."/>
            <person name="Wangchuk T."/>
            <person name="Wangdi T."/>
            <person name="Weiand M."/>
            <person name="Wilkinson J."/>
            <person name="Wilson A."/>
            <person name="Yadav S."/>
            <person name="Young G."/>
            <person name="Yu Q."/>
            <person name="Zembek L."/>
            <person name="Zhong D."/>
            <person name="Zimmer A."/>
            <person name="Zwirko Z."/>
            <person name="Jaffe D.B."/>
            <person name="Alvarez P."/>
            <person name="Brockman W."/>
            <person name="Butler J."/>
            <person name="Chin C."/>
            <person name="Gnerre S."/>
            <person name="Grabherr M."/>
            <person name="Kleber M."/>
            <person name="Mauceli E."/>
            <person name="MacCallum I."/>
        </authorList>
    </citation>
    <scope>NUCLEOTIDE SEQUENCE [LARGE SCALE GENOMIC DNA]</scope>
    <source>
        <strain evidence="10">Tucson 15010-1051.87</strain>
    </source>
</reference>
<gene>
    <name evidence="9" type="primary">Dvir\GJ22356</name>
    <name evidence="9" type="ORF">Dvir_GJ22356</name>
</gene>
<name>B4LMB0_DROVI</name>
<evidence type="ECO:0000256" key="1">
    <source>
        <dbReference type="ARBA" id="ARBA00004141"/>
    </source>
</evidence>
<sequence>MRLSCLKVFKMKASTLDKISCFLAELLGTGILVFLGCMGCVKTDIFPNNHLQIVLNFGFAVLIAIQCFGCVSGAHLNPAVTVAAFIYELVTLPMAFVYFVGQMLGAFIGYGLLKALLPYNAIIGVDEPAGVCVTVLSSDISVLQGVFIELLITSCLTMVACSVWDPRNDRLKDSVPIRFGLTVASLNLAAGLFTGSSMNPTRSLGPAVWNNSWQHHWIYWVGPLVGAALTSLIYRFAFKGRSDEVIELRSSNAKIQFIDKV</sequence>
<dbReference type="InterPro" id="IPR023271">
    <property type="entry name" value="Aquaporin-like"/>
</dbReference>
<keyword evidence="4 7" id="KW-0812">Transmembrane</keyword>
<dbReference type="FunFam" id="1.20.1080.10:FF:000020">
    <property type="entry name" value="Entomoglyceroporin 4, isoform A"/>
    <property type="match status" value="1"/>
</dbReference>
<dbReference type="Proteomes" id="UP000008792">
    <property type="component" value="Unassembled WGS sequence"/>
</dbReference>
<evidence type="ECO:0008006" key="11">
    <source>
        <dbReference type="Google" id="ProtNLM"/>
    </source>
</evidence>
<dbReference type="GO" id="GO:0015267">
    <property type="term" value="F:channel activity"/>
    <property type="evidence" value="ECO:0007669"/>
    <property type="project" value="InterPro"/>
</dbReference>
<feature type="transmembrane region" description="Helical" evidence="8">
    <location>
        <begin position="86"/>
        <end position="110"/>
    </location>
</feature>
<feature type="transmembrane region" description="Helical" evidence="8">
    <location>
        <begin position="176"/>
        <end position="197"/>
    </location>
</feature>
<feature type="transmembrane region" description="Helical" evidence="8">
    <location>
        <begin position="21"/>
        <end position="41"/>
    </location>
</feature>
<evidence type="ECO:0000256" key="6">
    <source>
        <dbReference type="ARBA" id="ARBA00023136"/>
    </source>
</evidence>
<dbReference type="STRING" id="7244.B4LMB0"/>
<dbReference type="InterPro" id="IPR000425">
    <property type="entry name" value="MIP"/>
</dbReference>
<comment type="subcellular location">
    <subcellularLocation>
        <location evidence="1">Membrane</location>
        <topology evidence="1">Multi-pass membrane protein</topology>
    </subcellularLocation>
</comment>
<organism evidence="9 10">
    <name type="scientific">Drosophila virilis</name>
    <name type="common">Fruit fly</name>
    <dbReference type="NCBI Taxonomy" id="7244"/>
    <lineage>
        <taxon>Eukaryota</taxon>
        <taxon>Metazoa</taxon>
        <taxon>Ecdysozoa</taxon>
        <taxon>Arthropoda</taxon>
        <taxon>Hexapoda</taxon>
        <taxon>Insecta</taxon>
        <taxon>Pterygota</taxon>
        <taxon>Neoptera</taxon>
        <taxon>Endopterygota</taxon>
        <taxon>Diptera</taxon>
        <taxon>Brachycera</taxon>
        <taxon>Muscomorpha</taxon>
        <taxon>Ephydroidea</taxon>
        <taxon>Drosophilidae</taxon>
        <taxon>Drosophila</taxon>
    </lineage>
</organism>
<evidence type="ECO:0000256" key="2">
    <source>
        <dbReference type="ARBA" id="ARBA00006175"/>
    </source>
</evidence>
<comment type="similarity">
    <text evidence="2 7">Belongs to the MIP/aquaporin (TC 1.A.8) family.</text>
</comment>
<accession>B4LMB0</accession>
<dbReference type="eggNOG" id="KOG0223">
    <property type="taxonomic scope" value="Eukaryota"/>
</dbReference>
<dbReference type="Pfam" id="PF00230">
    <property type="entry name" value="MIP"/>
    <property type="match status" value="1"/>
</dbReference>
<dbReference type="PROSITE" id="PS00221">
    <property type="entry name" value="MIP"/>
    <property type="match status" value="1"/>
</dbReference>
<dbReference type="SUPFAM" id="SSF81338">
    <property type="entry name" value="Aquaporin-like"/>
    <property type="match status" value="1"/>
</dbReference>
<dbReference type="NCBIfam" id="TIGR00861">
    <property type="entry name" value="MIP"/>
    <property type="match status" value="1"/>
</dbReference>
<dbReference type="GO" id="GO:0005886">
    <property type="term" value="C:plasma membrane"/>
    <property type="evidence" value="ECO:0007669"/>
    <property type="project" value="TreeGrafter"/>
</dbReference>
<dbReference type="HOGENOM" id="CLU_1016613_0_0_1"/>
<proteinExistence type="inferred from homology"/>
<dbReference type="InterPro" id="IPR034294">
    <property type="entry name" value="Aquaporin_transptr"/>
</dbReference>
<evidence type="ECO:0000256" key="4">
    <source>
        <dbReference type="ARBA" id="ARBA00022692"/>
    </source>
</evidence>
<dbReference type="FunCoup" id="B4LMB0">
    <property type="interactions" value="7"/>
</dbReference>
<protein>
    <recommendedName>
        <fullName evidence="11">Aquaporin AQPcic</fullName>
    </recommendedName>
</protein>
<keyword evidence="6 8" id="KW-0472">Membrane</keyword>
<evidence type="ECO:0000256" key="5">
    <source>
        <dbReference type="ARBA" id="ARBA00022989"/>
    </source>
</evidence>
<keyword evidence="5 8" id="KW-1133">Transmembrane helix</keyword>
<keyword evidence="3 7" id="KW-0813">Transport</keyword>
<evidence type="ECO:0000313" key="9">
    <source>
        <dbReference type="EMBL" id="EDW62005.2"/>
    </source>
</evidence>
<dbReference type="PANTHER" id="PTHR19139:SF270">
    <property type="entry name" value="ENTOMOGLYCEROPORIN 1-RELATED"/>
    <property type="match status" value="1"/>
</dbReference>
<dbReference type="PRINTS" id="PR00783">
    <property type="entry name" value="MINTRINSICP"/>
</dbReference>
<dbReference type="InterPro" id="IPR022357">
    <property type="entry name" value="MIP_CS"/>
</dbReference>
<evidence type="ECO:0000256" key="7">
    <source>
        <dbReference type="RuleBase" id="RU000477"/>
    </source>
</evidence>
<keyword evidence="10" id="KW-1185">Reference proteome</keyword>
<dbReference type="OrthoDB" id="3222at2759"/>
<evidence type="ECO:0000313" key="10">
    <source>
        <dbReference type="Proteomes" id="UP000008792"/>
    </source>
</evidence>
<dbReference type="InParanoid" id="B4LMB0"/>
<feature type="transmembrane region" description="Helical" evidence="8">
    <location>
        <begin position="146"/>
        <end position="164"/>
    </location>
</feature>